<dbReference type="FunFam" id="3.40.1010.10:FF:000007">
    <property type="entry name" value="Ribosomal RNA small subunit methyltransferase I"/>
    <property type="match status" value="1"/>
</dbReference>
<dbReference type="Pfam" id="PF00590">
    <property type="entry name" value="TP_methylase"/>
    <property type="match status" value="1"/>
</dbReference>
<proteinExistence type="inferred from homology"/>
<evidence type="ECO:0000256" key="4">
    <source>
        <dbReference type="ARBA" id="ARBA00022679"/>
    </source>
</evidence>
<accession>A0A414FX42</accession>
<comment type="subcellular location">
    <subcellularLocation>
        <location evidence="6">Cytoplasm</location>
    </subcellularLocation>
</comment>
<dbReference type="InterPro" id="IPR014777">
    <property type="entry name" value="4pyrrole_Mease_sub1"/>
</dbReference>
<dbReference type="EC" id="2.1.1.198" evidence="6"/>
<dbReference type="PANTHER" id="PTHR46111:SF1">
    <property type="entry name" value="RIBOSOMAL RNA SMALL SUBUNIT METHYLTRANSFERASE I"/>
    <property type="match status" value="1"/>
</dbReference>
<dbReference type="Gene3D" id="3.30.950.10">
    <property type="entry name" value="Methyltransferase, Cobalt-precorrin-4 Transmethylase, Domain 2"/>
    <property type="match status" value="1"/>
</dbReference>
<dbReference type="FunFam" id="3.30.950.10:FF:000002">
    <property type="entry name" value="Ribosomal RNA small subunit methyltransferase I"/>
    <property type="match status" value="1"/>
</dbReference>
<feature type="domain" description="Tetrapyrrole methylase" evidence="7">
    <location>
        <begin position="17"/>
        <end position="210"/>
    </location>
</feature>
<comment type="catalytic activity">
    <reaction evidence="6">
        <text>cytidine(1402) in 16S rRNA + S-adenosyl-L-methionine = 2'-O-methylcytidine(1402) in 16S rRNA + S-adenosyl-L-homocysteine + H(+)</text>
        <dbReference type="Rhea" id="RHEA:42924"/>
        <dbReference type="Rhea" id="RHEA-COMP:10285"/>
        <dbReference type="Rhea" id="RHEA-COMP:10286"/>
        <dbReference type="ChEBI" id="CHEBI:15378"/>
        <dbReference type="ChEBI" id="CHEBI:57856"/>
        <dbReference type="ChEBI" id="CHEBI:59789"/>
        <dbReference type="ChEBI" id="CHEBI:74495"/>
        <dbReference type="ChEBI" id="CHEBI:82748"/>
        <dbReference type="EC" id="2.1.1.198"/>
    </reaction>
</comment>
<comment type="function">
    <text evidence="6">Catalyzes the 2'-O-methylation of the ribose of cytidine 1402 (C1402) in 16S rRNA.</text>
</comment>
<dbReference type="PIRSF" id="PIRSF005917">
    <property type="entry name" value="MTase_YraL"/>
    <property type="match status" value="1"/>
</dbReference>
<dbReference type="InterPro" id="IPR035996">
    <property type="entry name" value="4pyrrol_Methylase_sf"/>
</dbReference>
<evidence type="ECO:0000313" key="9">
    <source>
        <dbReference type="Proteomes" id="UP000286050"/>
    </source>
</evidence>
<comment type="similarity">
    <text evidence="6">Belongs to the methyltransferase superfamily. RsmI family.</text>
</comment>
<evidence type="ECO:0000256" key="1">
    <source>
        <dbReference type="ARBA" id="ARBA00022490"/>
    </source>
</evidence>
<name>A0A414FX42_9ACTN</name>
<keyword evidence="4 6" id="KW-0808">Transferase</keyword>
<keyword evidence="1 6" id="KW-0963">Cytoplasm</keyword>
<evidence type="ECO:0000259" key="7">
    <source>
        <dbReference type="Pfam" id="PF00590"/>
    </source>
</evidence>
<dbReference type="EMBL" id="QSJI01000003">
    <property type="protein sequence ID" value="RHD55987.1"/>
    <property type="molecule type" value="Genomic_DNA"/>
</dbReference>
<evidence type="ECO:0000256" key="6">
    <source>
        <dbReference type="HAMAP-Rule" id="MF_01877"/>
    </source>
</evidence>
<comment type="caution">
    <text evidence="8">The sequence shown here is derived from an EMBL/GenBank/DDBJ whole genome shotgun (WGS) entry which is preliminary data.</text>
</comment>
<evidence type="ECO:0000256" key="2">
    <source>
        <dbReference type="ARBA" id="ARBA00022552"/>
    </source>
</evidence>
<keyword evidence="3 6" id="KW-0489">Methyltransferase</keyword>
<dbReference type="Gene3D" id="3.40.1010.10">
    <property type="entry name" value="Cobalt-precorrin-4 Transmethylase, Domain 1"/>
    <property type="match status" value="1"/>
</dbReference>
<sequence>MTENNTERLVAGAEGVLSMVGTPIGNLGDLTPRAAQAFRDADVICCEDTRVTSKLLAYLGISKPLVRCDENVIARRAPELVDRLLAGERIAFASDAGMPSVSDPGQVLVDAAREAGARVEVLPGPSACVTALVLSGIPCDQFFFEGFLPRKHGERVKRLRRLASIPGALLFYESPHRAEASLEAIAEVFPGRVVALCRELTKLHEEVLRDEAPVLLERLRERGELKGEMVIVVAPPSEEELERLQAVLSSGVDEGAAVDPEELLRSDIAEGLAAGDSANALAKRLAQKYSRKKRDVYNLVLEAQQEA</sequence>
<evidence type="ECO:0000256" key="3">
    <source>
        <dbReference type="ARBA" id="ARBA00022603"/>
    </source>
</evidence>
<organism evidence="8 9">
    <name type="scientific">Collinsella intestinalis</name>
    <dbReference type="NCBI Taxonomy" id="147207"/>
    <lineage>
        <taxon>Bacteria</taxon>
        <taxon>Bacillati</taxon>
        <taxon>Actinomycetota</taxon>
        <taxon>Coriobacteriia</taxon>
        <taxon>Coriobacteriales</taxon>
        <taxon>Coriobacteriaceae</taxon>
        <taxon>Collinsella</taxon>
    </lineage>
</organism>
<dbReference type="AlphaFoldDB" id="A0A414FX42"/>
<gene>
    <name evidence="6 8" type="primary">rsmI</name>
    <name evidence="8" type="ORF">DW787_04700</name>
</gene>
<dbReference type="CDD" id="cd11648">
    <property type="entry name" value="RsmI"/>
    <property type="match status" value="1"/>
</dbReference>
<dbReference type="GO" id="GO:0005737">
    <property type="term" value="C:cytoplasm"/>
    <property type="evidence" value="ECO:0007669"/>
    <property type="project" value="UniProtKB-SubCell"/>
</dbReference>
<reference evidence="8 9" key="1">
    <citation type="submission" date="2018-08" db="EMBL/GenBank/DDBJ databases">
        <title>A genome reference for cultivated species of the human gut microbiota.</title>
        <authorList>
            <person name="Zou Y."/>
            <person name="Xue W."/>
            <person name="Luo G."/>
        </authorList>
    </citation>
    <scope>NUCLEOTIDE SEQUENCE [LARGE SCALE GENOMIC DNA]</scope>
    <source>
        <strain evidence="8 9">AM30-5LB</strain>
    </source>
</reference>
<evidence type="ECO:0000256" key="5">
    <source>
        <dbReference type="ARBA" id="ARBA00022691"/>
    </source>
</evidence>
<keyword evidence="5 6" id="KW-0949">S-adenosyl-L-methionine</keyword>
<dbReference type="NCBIfam" id="TIGR00096">
    <property type="entry name" value="16S rRNA (cytidine(1402)-2'-O)-methyltransferase"/>
    <property type="match status" value="1"/>
</dbReference>
<dbReference type="PANTHER" id="PTHR46111">
    <property type="entry name" value="RIBOSOMAL RNA SMALL SUBUNIT METHYLTRANSFERASE I"/>
    <property type="match status" value="1"/>
</dbReference>
<protein>
    <recommendedName>
        <fullName evidence="6">Ribosomal RNA small subunit methyltransferase I</fullName>
        <ecNumber evidence="6">2.1.1.198</ecNumber>
    </recommendedName>
    <alternativeName>
        <fullName evidence="6">16S rRNA 2'-O-ribose C1402 methyltransferase</fullName>
    </alternativeName>
    <alternativeName>
        <fullName evidence="6">rRNA (cytidine-2'-O-)-methyltransferase RsmI</fullName>
    </alternativeName>
</protein>
<dbReference type="GO" id="GO:0070677">
    <property type="term" value="F:rRNA (cytosine-2'-O-)-methyltransferase activity"/>
    <property type="evidence" value="ECO:0007669"/>
    <property type="project" value="UniProtKB-UniRule"/>
</dbReference>
<dbReference type="HAMAP" id="MF_01877">
    <property type="entry name" value="16SrRNA_methyltr_I"/>
    <property type="match status" value="1"/>
</dbReference>
<dbReference type="InterPro" id="IPR018063">
    <property type="entry name" value="SAM_MeTrfase_RsmI_CS"/>
</dbReference>
<dbReference type="RefSeq" id="WP_118271847.1">
    <property type="nucleotide sequence ID" value="NZ_JAQECN010000003.1"/>
</dbReference>
<dbReference type="InterPro" id="IPR000878">
    <property type="entry name" value="4pyrrol_Mease"/>
</dbReference>
<dbReference type="InterPro" id="IPR008189">
    <property type="entry name" value="rRNA_ssu_MeTfrase_I"/>
</dbReference>
<dbReference type="InterPro" id="IPR014776">
    <property type="entry name" value="4pyrrole_Mease_sub2"/>
</dbReference>
<dbReference type="SUPFAM" id="SSF53790">
    <property type="entry name" value="Tetrapyrrole methylase"/>
    <property type="match status" value="1"/>
</dbReference>
<dbReference type="Proteomes" id="UP000286050">
    <property type="component" value="Unassembled WGS sequence"/>
</dbReference>
<evidence type="ECO:0000313" key="8">
    <source>
        <dbReference type="EMBL" id="RHD55987.1"/>
    </source>
</evidence>
<dbReference type="PROSITE" id="PS01296">
    <property type="entry name" value="RSMI"/>
    <property type="match status" value="1"/>
</dbReference>
<keyword evidence="2 6" id="KW-0698">rRNA processing</keyword>